<gene>
    <name evidence="4" type="ORF">CCACVL1_06705</name>
</gene>
<evidence type="ECO:0000259" key="3">
    <source>
        <dbReference type="Pfam" id="PF13891"/>
    </source>
</evidence>
<organism evidence="4 5">
    <name type="scientific">Corchorus capsularis</name>
    <name type="common">Jute</name>
    <dbReference type="NCBI Taxonomy" id="210143"/>
    <lineage>
        <taxon>Eukaryota</taxon>
        <taxon>Viridiplantae</taxon>
        <taxon>Streptophyta</taxon>
        <taxon>Embryophyta</taxon>
        <taxon>Tracheophyta</taxon>
        <taxon>Spermatophyta</taxon>
        <taxon>Magnoliopsida</taxon>
        <taxon>eudicotyledons</taxon>
        <taxon>Gunneridae</taxon>
        <taxon>Pentapetalae</taxon>
        <taxon>rosids</taxon>
        <taxon>malvids</taxon>
        <taxon>Malvales</taxon>
        <taxon>Malvaceae</taxon>
        <taxon>Grewioideae</taxon>
        <taxon>Apeibeae</taxon>
        <taxon>Corchorus</taxon>
    </lineage>
</organism>
<dbReference type="InterPro" id="IPR025927">
    <property type="entry name" value="Znf_KANL2-like"/>
</dbReference>
<dbReference type="PANTHER" id="PTHR13453:SF7">
    <property type="entry name" value="KAT8 REGULATORY NSL COMPLEX SUBUNIT 2"/>
    <property type="match status" value="1"/>
</dbReference>
<dbReference type="GO" id="GO:0044545">
    <property type="term" value="C:NSL complex"/>
    <property type="evidence" value="ECO:0007669"/>
    <property type="project" value="TreeGrafter"/>
</dbReference>
<comment type="subcellular location">
    <subcellularLocation>
        <location evidence="1">Nucleus</location>
    </subcellularLocation>
</comment>
<feature type="domain" description="KANL2-like probable zinc-finger" evidence="3">
    <location>
        <begin position="108"/>
        <end position="167"/>
    </location>
</feature>
<keyword evidence="5" id="KW-1185">Reference proteome</keyword>
<dbReference type="OrthoDB" id="677315at2759"/>
<evidence type="ECO:0000313" key="4">
    <source>
        <dbReference type="EMBL" id="OMO92957.1"/>
    </source>
</evidence>
<dbReference type="GO" id="GO:0005634">
    <property type="term" value="C:nucleus"/>
    <property type="evidence" value="ECO:0007669"/>
    <property type="project" value="UniProtKB-SubCell"/>
</dbReference>
<dbReference type="Proteomes" id="UP000188268">
    <property type="component" value="Unassembled WGS sequence"/>
</dbReference>
<dbReference type="EMBL" id="AWWV01008130">
    <property type="protein sequence ID" value="OMO92957.1"/>
    <property type="molecule type" value="Genomic_DNA"/>
</dbReference>
<dbReference type="AlphaFoldDB" id="A0A1R3JDT2"/>
<dbReference type="InterPro" id="IPR026316">
    <property type="entry name" value="NSL2"/>
</dbReference>
<accession>A0A1R3JDT2</accession>
<comment type="caution">
    <text evidence="4">The sequence shown here is derived from an EMBL/GenBank/DDBJ whole genome shotgun (WGS) entry which is preliminary data.</text>
</comment>
<dbReference type="PANTHER" id="PTHR13453">
    <property type="entry name" value="KAT8 REGULATORY NSL COMPLEX SUBUNIT 2"/>
    <property type="match status" value="1"/>
</dbReference>
<sequence length="228" mass="26188">MCGKSPLDDPMPVEAPLTAMGDSLTMDGLGLDVLAKSEFLSRQEVLHRRLQRVKQLRRLYIAQYWILMEEVKKKHKEFYWLYGKSPFRGDEKKKSSEERTNDKSLLMCQITECKEKAMALTKFCHKHILHDTNQVLYRGCVYHIKGGQMCKKPVLRSINPPHCPAHAQAAEKCLARAFKREGLNVSSSSKLSPKLHVLVAEYVRHIQGKRRAALGKAVSRFKLEEKIK</sequence>
<protein>
    <recommendedName>
        <fullName evidence="3">KANL2-like probable zinc-finger domain-containing protein</fullName>
    </recommendedName>
</protein>
<reference evidence="4 5" key="1">
    <citation type="submission" date="2013-09" db="EMBL/GenBank/DDBJ databases">
        <title>Corchorus capsularis genome sequencing.</title>
        <authorList>
            <person name="Alam M."/>
            <person name="Haque M.S."/>
            <person name="Islam M.S."/>
            <person name="Emdad E.M."/>
            <person name="Islam M.M."/>
            <person name="Ahmed B."/>
            <person name="Halim A."/>
            <person name="Hossen Q.M.M."/>
            <person name="Hossain M.Z."/>
            <person name="Ahmed R."/>
            <person name="Khan M.M."/>
            <person name="Islam R."/>
            <person name="Rashid M.M."/>
            <person name="Khan S.A."/>
            <person name="Rahman M.S."/>
            <person name="Alam M."/>
        </authorList>
    </citation>
    <scope>NUCLEOTIDE SEQUENCE [LARGE SCALE GENOMIC DNA]</scope>
    <source>
        <strain evidence="5">cv. CVL-1</strain>
        <tissue evidence="4">Whole seedling</tissue>
    </source>
</reference>
<dbReference type="Pfam" id="PF13891">
    <property type="entry name" value="zf-C3HC3H_KANSL2"/>
    <property type="match status" value="1"/>
</dbReference>
<proteinExistence type="predicted"/>
<name>A0A1R3JDT2_COCAP</name>
<evidence type="ECO:0000313" key="5">
    <source>
        <dbReference type="Proteomes" id="UP000188268"/>
    </source>
</evidence>
<evidence type="ECO:0000256" key="1">
    <source>
        <dbReference type="ARBA" id="ARBA00004123"/>
    </source>
</evidence>
<evidence type="ECO:0000256" key="2">
    <source>
        <dbReference type="ARBA" id="ARBA00023242"/>
    </source>
</evidence>
<dbReference type="Gramene" id="OMO92957">
    <property type="protein sequence ID" value="OMO92957"/>
    <property type="gene ID" value="CCACVL1_06705"/>
</dbReference>
<dbReference type="OMA" id="KYCHAHI"/>
<keyword evidence="2" id="KW-0539">Nucleus</keyword>